<sequence length="568" mass="62802">MEHTEAELENFRRQWREEVSAKAKPKASRTTQESQAPARTATGESSKGPKKAGAAGAGAGAGAPPSYARPLQEGWDEIEPRTYHDLPEKELGRKLDDDTYGMTVAGSSKEPSSALDHYEKAVEKETQGRLGDSVSLYRKAFKMDGRVHEAYKKKYFPPSAFAGLKQTNSNLHPNPNPNPSNAPVMMPNTAHHSLHGLPASMSELMKDFSQLSIPREEPPTDLASPPPCSIAEIPEEILEEILLRTAIADVASFTRLAQVCKRMAYLTMTEDRIWKRVVEGHEYGFGGMHYRYTCNVDGSPLLNASGMKLSDTYSYTTPKIPAPLLSIPLMPSYPSYRHMFRTRPRIRFNGCYISTVNYTRPGLSSPTQITWNSPVLIVTYYRYLRLFRDGTAISLLTTAEPTDVVHHLTKENLQGQYGHGGALPAAVMKDALRGRWRLSGDPFRGALAEDTNTLDSKLDFAAAGQTDSGVKGTAAASSAMAAASAAASEEQEQEAEGDLHIETEGAVPKYVYRMQFSLGSAGRGARNNKLVWKGYWSWNRLTDDWGEFGLKNDRAFYWSRVRSFGRGT</sequence>
<evidence type="ECO:0000313" key="1">
    <source>
        <dbReference type="EMBL" id="KAK3080468.1"/>
    </source>
</evidence>
<comment type="caution">
    <text evidence="1">The sequence shown here is derived from an EMBL/GenBank/DDBJ whole genome shotgun (WGS) entry which is preliminary data.</text>
</comment>
<reference evidence="1" key="1">
    <citation type="submission" date="2024-09" db="EMBL/GenBank/DDBJ databases">
        <title>Black Yeasts Isolated from many extreme environments.</title>
        <authorList>
            <person name="Coleine C."/>
            <person name="Stajich J.E."/>
            <person name="Selbmann L."/>
        </authorList>
    </citation>
    <scope>NUCLEOTIDE SEQUENCE</scope>
    <source>
        <strain evidence="1">CCFEE 5737</strain>
    </source>
</reference>
<dbReference type="Proteomes" id="UP001186974">
    <property type="component" value="Unassembled WGS sequence"/>
</dbReference>
<gene>
    <name evidence="1" type="ORF">LTS18_001118</name>
</gene>
<keyword evidence="2" id="KW-1185">Reference proteome</keyword>
<dbReference type="EMBL" id="JAWDJW010000552">
    <property type="protein sequence ID" value="KAK3080468.1"/>
    <property type="molecule type" value="Genomic_DNA"/>
</dbReference>
<evidence type="ECO:0000313" key="2">
    <source>
        <dbReference type="Proteomes" id="UP001186974"/>
    </source>
</evidence>
<organism evidence="1 2">
    <name type="scientific">Coniosporium uncinatum</name>
    <dbReference type="NCBI Taxonomy" id="93489"/>
    <lineage>
        <taxon>Eukaryota</taxon>
        <taxon>Fungi</taxon>
        <taxon>Dikarya</taxon>
        <taxon>Ascomycota</taxon>
        <taxon>Pezizomycotina</taxon>
        <taxon>Dothideomycetes</taxon>
        <taxon>Dothideomycetes incertae sedis</taxon>
        <taxon>Coniosporium</taxon>
    </lineage>
</organism>
<name>A0ACC3DV81_9PEZI</name>
<protein>
    <submittedName>
        <fullName evidence="1">Uncharacterized protein</fullName>
    </submittedName>
</protein>
<proteinExistence type="predicted"/>
<accession>A0ACC3DV81</accession>